<dbReference type="EMBL" id="JBHUGH010000005">
    <property type="protein sequence ID" value="MFD1912219.1"/>
    <property type="molecule type" value="Genomic_DNA"/>
</dbReference>
<evidence type="ECO:0000259" key="2">
    <source>
        <dbReference type="Pfam" id="PF08818"/>
    </source>
</evidence>
<dbReference type="SUPFAM" id="SSF159888">
    <property type="entry name" value="YdhG-like"/>
    <property type="match status" value="1"/>
</dbReference>
<dbReference type="RefSeq" id="WP_390260666.1">
    <property type="nucleotide sequence ID" value="NZ_JBHUGH010000005.1"/>
</dbReference>
<reference evidence="4" key="1">
    <citation type="journal article" date="2019" name="Int. J. Syst. Evol. Microbiol.">
        <title>The Global Catalogue of Microorganisms (GCM) 10K type strain sequencing project: providing services to taxonomists for standard genome sequencing and annotation.</title>
        <authorList>
            <consortium name="The Broad Institute Genomics Platform"/>
            <consortium name="The Broad Institute Genome Sequencing Center for Infectious Disease"/>
            <person name="Wu L."/>
            <person name="Ma J."/>
        </authorList>
    </citation>
    <scope>NUCLEOTIDE SEQUENCE [LARGE SCALE GENOMIC DNA]</scope>
    <source>
        <strain evidence="4">CGMCC 4.7242</strain>
    </source>
</reference>
<proteinExistence type="predicted"/>
<dbReference type="InterPro" id="IPR014922">
    <property type="entry name" value="YdhG-like"/>
</dbReference>
<accession>A0ABW4S489</accession>
<dbReference type="Gene3D" id="3.90.1150.200">
    <property type="match status" value="1"/>
</dbReference>
<organism evidence="3 4">
    <name type="scientific">Halodurantibacterium flavum</name>
    <dbReference type="NCBI Taxonomy" id="1382802"/>
    <lineage>
        <taxon>Bacteria</taxon>
        <taxon>Pseudomonadati</taxon>
        <taxon>Pseudomonadota</taxon>
        <taxon>Alphaproteobacteria</taxon>
        <taxon>Rhodobacterales</taxon>
        <taxon>Paracoccaceae</taxon>
        <taxon>Halodurantibacterium</taxon>
    </lineage>
</organism>
<feature type="domain" description="YdhG-like" evidence="2">
    <location>
        <begin position="37"/>
        <end position="128"/>
    </location>
</feature>
<dbReference type="Proteomes" id="UP001597353">
    <property type="component" value="Unassembled WGS sequence"/>
</dbReference>
<protein>
    <submittedName>
        <fullName evidence="3">DUF1801 domain-containing protein</fullName>
    </submittedName>
</protein>
<evidence type="ECO:0000313" key="3">
    <source>
        <dbReference type="EMBL" id="MFD1912219.1"/>
    </source>
</evidence>
<evidence type="ECO:0000256" key="1">
    <source>
        <dbReference type="SAM" id="MobiDB-lite"/>
    </source>
</evidence>
<name>A0ABW4S489_9RHOB</name>
<keyword evidence="4" id="KW-1185">Reference proteome</keyword>
<gene>
    <name evidence="3" type="ORF">ACFSGJ_08325</name>
</gene>
<sequence length="137" mass="15357">MQDDAPKLLSSGNPQIPKGDGEGPVHAYIEAMPGWKRGVGERLDRIVTQSFPAVRKAVRWNTPLYGKEDGWFFSIYCYRNHVQLTFMRGTDLVPVPPGASKVEGVRYLNIAEGDALDEDLLTEWITQSARLPGVKLW</sequence>
<evidence type="ECO:0000313" key="4">
    <source>
        <dbReference type="Proteomes" id="UP001597353"/>
    </source>
</evidence>
<comment type="caution">
    <text evidence="3">The sequence shown here is derived from an EMBL/GenBank/DDBJ whole genome shotgun (WGS) entry which is preliminary data.</text>
</comment>
<feature type="region of interest" description="Disordered" evidence="1">
    <location>
        <begin position="1"/>
        <end position="23"/>
    </location>
</feature>
<dbReference type="Pfam" id="PF08818">
    <property type="entry name" value="DUF1801"/>
    <property type="match status" value="1"/>
</dbReference>